<dbReference type="InterPro" id="IPR014752">
    <property type="entry name" value="Arrestin-like_C"/>
</dbReference>
<evidence type="ECO:0000256" key="1">
    <source>
        <dbReference type="ARBA" id="ARBA00005298"/>
    </source>
</evidence>
<dbReference type="GO" id="GO:0070086">
    <property type="term" value="P:ubiquitin-dependent endocytosis"/>
    <property type="evidence" value="ECO:0007669"/>
    <property type="project" value="TreeGrafter"/>
</dbReference>
<dbReference type="Gene3D" id="2.60.40.640">
    <property type="match status" value="1"/>
</dbReference>
<dbReference type="GO" id="GO:0030674">
    <property type="term" value="F:protein-macromolecule adaptor activity"/>
    <property type="evidence" value="ECO:0007669"/>
    <property type="project" value="TreeGrafter"/>
</dbReference>
<accession>A0A5N6SX64</accession>
<keyword evidence="7" id="KW-1185">Reference proteome</keyword>
<evidence type="ECO:0000256" key="3">
    <source>
        <dbReference type="ARBA" id="ARBA00038766"/>
    </source>
</evidence>
<dbReference type="OrthoDB" id="2333384at2759"/>
<dbReference type="PANTHER" id="PTHR11188:SF17">
    <property type="entry name" value="FI21816P1"/>
    <property type="match status" value="1"/>
</dbReference>
<evidence type="ECO:0000313" key="6">
    <source>
        <dbReference type="EMBL" id="KAE8139245.1"/>
    </source>
</evidence>
<proteinExistence type="inferred from homology"/>
<dbReference type="Pfam" id="PF02752">
    <property type="entry name" value="Arrestin_C"/>
    <property type="match status" value="1"/>
</dbReference>
<dbReference type="InterPro" id="IPR011022">
    <property type="entry name" value="Arrestin_C-like"/>
</dbReference>
<dbReference type="RefSeq" id="XP_031915308.1">
    <property type="nucleotide sequence ID" value="XM_032059536.1"/>
</dbReference>
<dbReference type="GO" id="GO:0031625">
    <property type="term" value="F:ubiquitin protein ligase binding"/>
    <property type="evidence" value="ECO:0007669"/>
    <property type="project" value="TreeGrafter"/>
</dbReference>
<comment type="subunit">
    <text evidence="3">Interacts with hulA.</text>
</comment>
<dbReference type="GO" id="GO:0005886">
    <property type="term" value="C:plasma membrane"/>
    <property type="evidence" value="ECO:0007669"/>
    <property type="project" value="TreeGrafter"/>
</dbReference>
<protein>
    <recommendedName>
        <fullName evidence="5">Arrestin C-terminal-like domain-containing protein</fullName>
    </recommendedName>
</protein>
<dbReference type="SMART" id="SM01017">
    <property type="entry name" value="Arrestin_C"/>
    <property type="match status" value="1"/>
</dbReference>
<organism evidence="6 7">
    <name type="scientific">Aspergillus pseudotamarii</name>
    <dbReference type="NCBI Taxonomy" id="132259"/>
    <lineage>
        <taxon>Eukaryota</taxon>
        <taxon>Fungi</taxon>
        <taxon>Dikarya</taxon>
        <taxon>Ascomycota</taxon>
        <taxon>Pezizomycotina</taxon>
        <taxon>Eurotiomycetes</taxon>
        <taxon>Eurotiomycetidae</taxon>
        <taxon>Eurotiales</taxon>
        <taxon>Aspergillaceae</taxon>
        <taxon>Aspergillus</taxon>
        <taxon>Aspergillus subgen. Circumdati</taxon>
    </lineage>
</organism>
<evidence type="ECO:0000256" key="4">
    <source>
        <dbReference type="SAM" id="MobiDB-lite"/>
    </source>
</evidence>
<name>A0A5N6SX64_ASPPS</name>
<feature type="region of interest" description="Disordered" evidence="4">
    <location>
        <begin position="363"/>
        <end position="388"/>
    </location>
</feature>
<gene>
    <name evidence="6" type="ORF">BDV38DRAFT_281410</name>
</gene>
<evidence type="ECO:0000256" key="2">
    <source>
        <dbReference type="ARBA" id="ARBA00022786"/>
    </source>
</evidence>
<dbReference type="SUPFAM" id="SSF81296">
    <property type="entry name" value="E set domains"/>
    <property type="match status" value="1"/>
</dbReference>
<dbReference type="Pfam" id="PF00339">
    <property type="entry name" value="Arrestin_N"/>
    <property type="match status" value="1"/>
</dbReference>
<dbReference type="GeneID" id="43643746"/>
<evidence type="ECO:0000313" key="7">
    <source>
        <dbReference type="Proteomes" id="UP000325672"/>
    </source>
</evidence>
<dbReference type="PANTHER" id="PTHR11188">
    <property type="entry name" value="ARRESTIN DOMAIN CONTAINING PROTEIN"/>
    <property type="match status" value="1"/>
</dbReference>
<dbReference type="InterPro" id="IPR011021">
    <property type="entry name" value="Arrestin-like_N"/>
</dbReference>
<reference evidence="6 7" key="1">
    <citation type="submission" date="2019-04" db="EMBL/GenBank/DDBJ databases">
        <title>Friends and foes A comparative genomics study of 23 Aspergillus species from section Flavi.</title>
        <authorList>
            <consortium name="DOE Joint Genome Institute"/>
            <person name="Kjaerbolling I."/>
            <person name="Vesth T."/>
            <person name="Frisvad J.C."/>
            <person name="Nybo J.L."/>
            <person name="Theobald S."/>
            <person name="Kildgaard S."/>
            <person name="Isbrandt T."/>
            <person name="Kuo A."/>
            <person name="Sato A."/>
            <person name="Lyhne E.K."/>
            <person name="Kogle M.E."/>
            <person name="Wiebenga A."/>
            <person name="Kun R.S."/>
            <person name="Lubbers R.J."/>
            <person name="Makela M.R."/>
            <person name="Barry K."/>
            <person name="Chovatia M."/>
            <person name="Clum A."/>
            <person name="Daum C."/>
            <person name="Haridas S."/>
            <person name="He G."/>
            <person name="LaButti K."/>
            <person name="Lipzen A."/>
            <person name="Mondo S."/>
            <person name="Riley R."/>
            <person name="Salamov A."/>
            <person name="Simmons B.A."/>
            <person name="Magnuson J.K."/>
            <person name="Henrissat B."/>
            <person name="Mortensen U.H."/>
            <person name="Larsen T.O."/>
            <person name="Devries R.P."/>
            <person name="Grigoriev I.V."/>
            <person name="Machida M."/>
            <person name="Baker S.E."/>
            <person name="Andersen M.R."/>
        </authorList>
    </citation>
    <scope>NUCLEOTIDE SEQUENCE [LARGE SCALE GENOMIC DNA]</scope>
    <source>
        <strain evidence="6 7">CBS 117625</strain>
    </source>
</reference>
<dbReference type="Proteomes" id="UP000325672">
    <property type="component" value="Unassembled WGS sequence"/>
</dbReference>
<dbReference type="EMBL" id="ML743567">
    <property type="protein sequence ID" value="KAE8139245.1"/>
    <property type="molecule type" value="Genomic_DNA"/>
</dbReference>
<keyword evidence="2" id="KW-0833">Ubl conjugation pathway</keyword>
<sequence length="388" mass="44101">MGKLFKSFSPRKIEPIYFDIRLDQNTIRIPAAGHTVKYGHAQGKVILCLNKPTRVSDVKLHLEGRYYINWDATFPSDSHRHCKAFWKELPFHHDVWSFLRVSAGSSSTTLEPGNYEFPFQMCLPGRLPESMTGVDDCYIRYRLRAQIYGRKGESVTTSREVTIRKVYHLPLRTVPRSIENNWPNKLIYNVSIPTPAVPFGGHIRVTYRFVPLLKGLNVKSIRSDIIEAHTVSNPSYASRSREVLTDEFDPPTWEEMDISTDDRCWYQCSRMLQLPKSTQRCLQSVATTVLQVRHSIQCLITLSNPDGHLSSVRLSLPIVLIFYPSTSASLQVLSDPVAADEGETALPHYNDHVHDAKLVDNPSTYAGPHFNQRPPEYSAFDGVSEIPS</sequence>
<feature type="domain" description="Arrestin C-terminal-like" evidence="5">
    <location>
        <begin position="182"/>
        <end position="325"/>
    </location>
</feature>
<comment type="similarity">
    <text evidence="1">Belongs to the arrestin family.</text>
</comment>
<dbReference type="GO" id="GO:0005829">
    <property type="term" value="C:cytosol"/>
    <property type="evidence" value="ECO:0007669"/>
    <property type="project" value="TreeGrafter"/>
</dbReference>
<dbReference type="InterPro" id="IPR014756">
    <property type="entry name" value="Ig_E-set"/>
</dbReference>
<dbReference type="AlphaFoldDB" id="A0A5N6SX64"/>
<evidence type="ECO:0000259" key="5">
    <source>
        <dbReference type="SMART" id="SM01017"/>
    </source>
</evidence>
<dbReference type="InterPro" id="IPR050357">
    <property type="entry name" value="Arrestin_domain-protein"/>
</dbReference>